<keyword evidence="3" id="KW-1185">Reference proteome</keyword>
<protein>
    <recommendedName>
        <fullName evidence="1">Alginate export domain-containing protein</fullName>
    </recommendedName>
</protein>
<dbReference type="InterPro" id="IPR025388">
    <property type="entry name" value="Alginate_export_dom"/>
</dbReference>
<evidence type="ECO:0000313" key="2">
    <source>
        <dbReference type="EMBL" id="GLC23822.1"/>
    </source>
</evidence>
<name>A0AA37Q4V9_9BACT</name>
<dbReference type="RefSeq" id="WP_284348266.1">
    <property type="nucleotide sequence ID" value="NZ_BRXS01000001.1"/>
</dbReference>
<dbReference type="EMBL" id="BRXS01000001">
    <property type="protein sequence ID" value="GLC23822.1"/>
    <property type="molecule type" value="Genomic_DNA"/>
</dbReference>
<dbReference type="AlphaFoldDB" id="A0AA37Q4V9"/>
<comment type="caution">
    <text evidence="2">The sequence shown here is derived from an EMBL/GenBank/DDBJ whole genome shotgun (WGS) entry which is preliminary data.</text>
</comment>
<evidence type="ECO:0000313" key="3">
    <source>
        <dbReference type="Proteomes" id="UP001161325"/>
    </source>
</evidence>
<reference evidence="2" key="1">
    <citation type="submission" date="2022-08" db="EMBL/GenBank/DDBJ databases">
        <title>Draft genome sequencing of Roseisolibacter agri AW1220.</title>
        <authorList>
            <person name="Tobiishi Y."/>
            <person name="Tonouchi A."/>
        </authorList>
    </citation>
    <scope>NUCLEOTIDE SEQUENCE</scope>
    <source>
        <strain evidence="2">AW1220</strain>
    </source>
</reference>
<dbReference type="InterPro" id="IPR053728">
    <property type="entry name" value="Alginate_Permeability_Chnl"/>
</dbReference>
<organism evidence="2 3">
    <name type="scientific">Roseisolibacter agri</name>
    <dbReference type="NCBI Taxonomy" id="2014610"/>
    <lineage>
        <taxon>Bacteria</taxon>
        <taxon>Pseudomonadati</taxon>
        <taxon>Gemmatimonadota</taxon>
        <taxon>Gemmatimonadia</taxon>
        <taxon>Gemmatimonadales</taxon>
        <taxon>Gemmatimonadaceae</taxon>
        <taxon>Roseisolibacter</taxon>
    </lineage>
</organism>
<dbReference type="Gene3D" id="2.40.160.100">
    <property type="match status" value="1"/>
</dbReference>
<gene>
    <name evidence="2" type="ORF">rosag_03350</name>
</gene>
<accession>A0AA37Q4V9</accession>
<proteinExistence type="predicted"/>
<evidence type="ECO:0000259" key="1">
    <source>
        <dbReference type="Pfam" id="PF13372"/>
    </source>
</evidence>
<feature type="domain" description="Alginate export" evidence="1">
    <location>
        <begin position="32"/>
        <end position="402"/>
    </location>
</feature>
<sequence>MWLTLLAAAAILPTDTGTARRDTASTLPQVTLSGEVRTRSELEHLVAAPRADALTYLRTRLGARATIGDAVRLVVGVQDSRVLGTQAHANAASTLDLHEGYLEIIRPLHGARLALRAGRQEIALGNERLIGRVNWSNVGQAFDGLRLTAAPSGGRMPWSATAFAVTRIERGTVTESDLHLYGASATRALPGAGGTGELTLLHDRGVHARGREVTARTTVAARVHGVPLLGLRADLEGAVQRGAEHALPTSTAPLGPRETIRAWMLGARLGTPVGTAAAPRRVTALAGLDVLSGDVSKTDRRDGAFSTLFATNHPFYGTEDVIAGDPAASLGGRGLVDAFTSVTYAAARTLSLRADLHRLATARPRGLSDGLLGWEADVAAPYRVLPGATIEAGYAAFRAGDAGTALGLGRAGHVRGWGYLQLTAGF</sequence>
<dbReference type="Proteomes" id="UP001161325">
    <property type="component" value="Unassembled WGS sequence"/>
</dbReference>
<dbReference type="Pfam" id="PF13372">
    <property type="entry name" value="Alginate_exp"/>
    <property type="match status" value="1"/>
</dbReference>